<proteinExistence type="predicted"/>
<gene>
    <name evidence="1" type="ORF">SERLA73DRAFT_75602</name>
</gene>
<name>F8Q5A3_SERL3</name>
<keyword evidence="2" id="KW-1185">Reference proteome</keyword>
<dbReference type="InParanoid" id="F8Q5A3"/>
<dbReference type="Proteomes" id="UP000008063">
    <property type="component" value="Unassembled WGS sequence"/>
</dbReference>
<evidence type="ECO:0000313" key="2">
    <source>
        <dbReference type="Proteomes" id="UP000008063"/>
    </source>
</evidence>
<dbReference type="HOGENOM" id="CLU_1696553_0_0_1"/>
<protein>
    <submittedName>
        <fullName evidence="1">Uncharacterized protein</fullName>
    </submittedName>
</protein>
<dbReference type="AlphaFoldDB" id="F8Q5A3"/>
<dbReference type="EMBL" id="GL945483">
    <property type="protein sequence ID" value="EGN96730.1"/>
    <property type="molecule type" value="Genomic_DNA"/>
</dbReference>
<organism evidence="2">
    <name type="scientific">Serpula lacrymans var. lacrymans (strain S7.3)</name>
    <name type="common">Dry rot fungus</name>
    <dbReference type="NCBI Taxonomy" id="936435"/>
    <lineage>
        <taxon>Eukaryota</taxon>
        <taxon>Fungi</taxon>
        <taxon>Dikarya</taxon>
        <taxon>Basidiomycota</taxon>
        <taxon>Agaricomycotina</taxon>
        <taxon>Agaricomycetes</taxon>
        <taxon>Agaricomycetidae</taxon>
        <taxon>Boletales</taxon>
        <taxon>Coniophorineae</taxon>
        <taxon>Serpulaceae</taxon>
        <taxon>Serpula</taxon>
    </lineage>
</organism>
<evidence type="ECO:0000313" key="1">
    <source>
        <dbReference type="EMBL" id="EGN96730.1"/>
    </source>
</evidence>
<reference evidence="2" key="1">
    <citation type="journal article" date="2011" name="Science">
        <title>The plant cell wall-decomposing machinery underlies the functional diversity of forest fungi.</title>
        <authorList>
            <person name="Eastwood D.C."/>
            <person name="Floudas D."/>
            <person name="Binder M."/>
            <person name="Majcherczyk A."/>
            <person name="Schneider P."/>
            <person name="Aerts A."/>
            <person name="Asiegbu F.O."/>
            <person name="Baker S.E."/>
            <person name="Barry K."/>
            <person name="Bendiksby M."/>
            <person name="Blumentritt M."/>
            <person name="Coutinho P.M."/>
            <person name="Cullen D."/>
            <person name="de Vries R.P."/>
            <person name="Gathman A."/>
            <person name="Goodell B."/>
            <person name="Henrissat B."/>
            <person name="Ihrmark K."/>
            <person name="Kauserud H."/>
            <person name="Kohler A."/>
            <person name="LaButti K."/>
            <person name="Lapidus A."/>
            <person name="Lavin J.L."/>
            <person name="Lee Y.-H."/>
            <person name="Lindquist E."/>
            <person name="Lilly W."/>
            <person name="Lucas S."/>
            <person name="Morin E."/>
            <person name="Murat C."/>
            <person name="Oguiza J.A."/>
            <person name="Park J."/>
            <person name="Pisabarro A.G."/>
            <person name="Riley R."/>
            <person name="Rosling A."/>
            <person name="Salamov A."/>
            <person name="Schmidt O."/>
            <person name="Schmutz J."/>
            <person name="Skrede I."/>
            <person name="Stenlid J."/>
            <person name="Wiebenga A."/>
            <person name="Xie X."/>
            <person name="Kuees U."/>
            <person name="Hibbett D.S."/>
            <person name="Hoffmeister D."/>
            <person name="Hoegberg N."/>
            <person name="Martin F."/>
            <person name="Grigoriev I.V."/>
            <person name="Watkinson S.C."/>
        </authorList>
    </citation>
    <scope>NUCLEOTIDE SEQUENCE [LARGE SCALE GENOMIC DNA]</scope>
    <source>
        <strain evidence="2">strain S7.3</strain>
    </source>
</reference>
<accession>F8Q5A3</accession>
<sequence length="155" mass="17587">MTISNIVIPFRKSKSSRQIIWWRGTVSGRCNVNQGRLTTSKIRKSFRNQESLGEDWVPNQGLKANEDEKQNLNGQHFHLETSIIHADRRRPFRIALHEFALYLVGKSLSIQGDAGPFGGYEFTTKDRDALTGRLGLYVIRQTQTLAACLHVMSDA</sequence>